<gene>
    <name evidence="3" type="ORF">SAMN05421543_101274</name>
</gene>
<dbReference type="Pfam" id="PF00535">
    <property type="entry name" value="Glycos_transf_2"/>
    <property type="match status" value="1"/>
</dbReference>
<dbReference type="STRING" id="392015.SAMN05421543_101274"/>
<keyword evidence="3" id="KW-0808">Transferase</keyword>
<dbReference type="InterPro" id="IPR029044">
    <property type="entry name" value="Nucleotide-diphossugar_trans"/>
</dbReference>
<evidence type="ECO:0000256" key="1">
    <source>
        <dbReference type="SAM" id="MobiDB-lite"/>
    </source>
</evidence>
<name>A0A1I7FII4_9BACL</name>
<dbReference type="SUPFAM" id="SSF53448">
    <property type="entry name" value="Nucleotide-diphospho-sugar transferases"/>
    <property type="match status" value="1"/>
</dbReference>
<evidence type="ECO:0000313" key="3">
    <source>
        <dbReference type="EMBL" id="SFU35965.1"/>
    </source>
</evidence>
<dbReference type="EMBL" id="FPBV01000001">
    <property type="protein sequence ID" value="SFU35965.1"/>
    <property type="molecule type" value="Genomic_DNA"/>
</dbReference>
<dbReference type="Gene3D" id="3.90.550.10">
    <property type="entry name" value="Spore Coat Polysaccharide Biosynthesis Protein SpsA, Chain A"/>
    <property type="match status" value="1"/>
</dbReference>
<organism evidence="3 4">
    <name type="scientific">Alicyclobacillus macrosporangiidus</name>
    <dbReference type="NCBI Taxonomy" id="392015"/>
    <lineage>
        <taxon>Bacteria</taxon>
        <taxon>Bacillati</taxon>
        <taxon>Bacillota</taxon>
        <taxon>Bacilli</taxon>
        <taxon>Bacillales</taxon>
        <taxon>Alicyclobacillaceae</taxon>
        <taxon>Alicyclobacillus</taxon>
    </lineage>
</organism>
<evidence type="ECO:0000313" key="4">
    <source>
        <dbReference type="Proteomes" id="UP000183508"/>
    </source>
</evidence>
<dbReference type="InterPro" id="IPR001173">
    <property type="entry name" value="Glyco_trans_2-like"/>
</dbReference>
<dbReference type="PANTHER" id="PTHR43685">
    <property type="entry name" value="GLYCOSYLTRANSFERASE"/>
    <property type="match status" value="1"/>
</dbReference>
<dbReference type="InterPro" id="IPR050834">
    <property type="entry name" value="Glycosyltransf_2"/>
</dbReference>
<evidence type="ECO:0000259" key="2">
    <source>
        <dbReference type="Pfam" id="PF00535"/>
    </source>
</evidence>
<dbReference type="eggNOG" id="COG1216">
    <property type="taxonomic scope" value="Bacteria"/>
</dbReference>
<feature type="domain" description="Glycosyltransferase 2-like" evidence="2">
    <location>
        <begin position="5"/>
        <end position="125"/>
    </location>
</feature>
<dbReference type="OrthoDB" id="396512at2"/>
<dbReference type="CDD" id="cd00761">
    <property type="entry name" value="Glyco_tranf_GTA_type"/>
    <property type="match status" value="1"/>
</dbReference>
<dbReference type="RefSeq" id="WP_074948804.1">
    <property type="nucleotide sequence ID" value="NZ_FPBV01000001.1"/>
</dbReference>
<feature type="region of interest" description="Disordered" evidence="1">
    <location>
        <begin position="254"/>
        <end position="274"/>
    </location>
</feature>
<dbReference type="Proteomes" id="UP000183508">
    <property type="component" value="Unassembled WGS sequence"/>
</dbReference>
<keyword evidence="4" id="KW-1185">Reference proteome</keyword>
<accession>A0A1I7FII4</accession>
<reference evidence="4" key="1">
    <citation type="submission" date="2016-10" db="EMBL/GenBank/DDBJ databases">
        <authorList>
            <person name="Varghese N."/>
        </authorList>
    </citation>
    <scope>NUCLEOTIDE SEQUENCE [LARGE SCALE GENOMIC DNA]</scope>
    <source>
        <strain evidence="4">DSM 17980</strain>
    </source>
</reference>
<sequence>MHRVSALVATRNRPDALAGCLEAMAAQTWRGPLEVIVVNDGGAPVDAVCAAFADRLDIHWVNLDAPVGQVAARNRALALARGDLAAFCDDDDRWLPGHVAALAEALLGRPDAVAAFTDTELVEVSRGGGGWQAGRRHVFAWRDPARLLQRYNPVVPSSLMYWTRVHEEIGGFDEAMSHYWDWDFLLRIARLGELVRVRSCLTLYAVDSAGTNQSANPERMSEARWALLEKHHLPDTGPSNFWRMCEDPDLANERDASERVWDGDPGIWTPLSSR</sequence>
<proteinExistence type="predicted"/>
<dbReference type="AlphaFoldDB" id="A0A1I7FII4"/>
<dbReference type="GO" id="GO:0016740">
    <property type="term" value="F:transferase activity"/>
    <property type="evidence" value="ECO:0007669"/>
    <property type="project" value="UniProtKB-KW"/>
</dbReference>
<protein>
    <submittedName>
        <fullName evidence="3">Glycosyl transferase family 2</fullName>
    </submittedName>
</protein>
<dbReference type="PANTHER" id="PTHR43685:SF12">
    <property type="entry name" value="GLYCOSYL TRANSFERASE FAMILY 2"/>
    <property type="match status" value="1"/>
</dbReference>